<dbReference type="RefSeq" id="WP_092785750.1">
    <property type="nucleotide sequence ID" value="NZ_FOGI01000015.1"/>
</dbReference>
<protein>
    <submittedName>
        <fullName evidence="2">Predicted DNA-binding protein with PD1-like DNA-binding motif</fullName>
    </submittedName>
</protein>
<dbReference type="Proteomes" id="UP000199051">
    <property type="component" value="Unassembled WGS sequence"/>
</dbReference>
<name>A0A1H9XGY9_9PSEU</name>
<dbReference type="CDD" id="cd11378">
    <property type="entry name" value="DUF296"/>
    <property type="match status" value="1"/>
</dbReference>
<dbReference type="SUPFAM" id="SSF117856">
    <property type="entry name" value="AF0104/ALDC/Ptd012-like"/>
    <property type="match status" value="1"/>
</dbReference>
<feature type="domain" description="PPC" evidence="1">
    <location>
        <begin position="6"/>
        <end position="152"/>
    </location>
</feature>
<dbReference type="GO" id="GO:0003677">
    <property type="term" value="F:DNA binding"/>
    <property type="evidence" value="ECO:0007669"/>
    <property type="project" value="UniProtKB-KW"/>
</dbReference>
<keyword evidence="3" id="KW-1185">Reference proteome</keyword>
<evidence type="ECO:0000313" key="2">
    <source>
        <dbReference type="EMBL" id="SES45468.1"/>
    </source>
</evidence>
<dbReference type="Pfam" id="PF03479">
    <property type="entry name" value="PCC"/>
    <property type="match status" value="1"/>
</dbReference>
<dbReference type="EMBL" id="FOGI01000015">
    <property type="protein sequence ID" value="SES45468.1"/>
    <property type="molecule type" value="Genomic_DNA"/>
</dbReference>
<dbReference type="STRING" id="155974.SAMN04487818_11592"/>
<sequence>MRSHELTLGRSFAVTFDHGDDFFEALDQFCRDNNVRQGYIPGFIAGFADVQIVGTCDKLDDPQAPVWSQVHLTNAEAFGGGTLAWDPVEHRVAPHIHVTVGLKEHSATAHTSHLLGAKVQFLTEMLIIEVTAPAMHRVRQPDLHNVPLRRFADEGS</sequence>
<evidence type="ECO:0000313" key="3">
    <source>
        <dbReference type="Proteomes" id="UP000199051"/>
    </source>
</evidence>
<dbReference type="Gene3D" id="3.30.1330.80">
    <property type="entry name" value="Hypothetical protein, similar to alpha- acetolactate decarboxylase, domain 2"/>
    <property type="match status" value="1"/>
</dbReference>
<dbReference type="AlphaFoldDB" id="A0A1H9XGY9"/>
<organism evidence="2 3">
    <name type="scientific">Actinokineospora terrae</name>
    <dbReference type="NCBI Taxonomy" id="155974"/>
    <lineage>
        <taxon>Bacteria</taxon>
        <taxon>Bacillati</taxon>
        <taxon>Actinomycetota</taxon>
        <taxon>Actinomycetes</taxon>
        <taxon>Pseudonocardiales</taxon>
        <taxon>Pseudonocardiaceae</taxon>
        <taxon>Actinokineospora</taxon>
    </lineage>
</organism>
<dbReference type="PROSITE" id="PS51742">
    <property type="entry name" value="PPC"/>
    <property type="match status" value="1"/>
</dbReference>
<evidence type="ECO:0000259" key="1">
    <source>
        <dbReference type="PROSITE" id="PS51742"/>
    </source>
</evidence>
<gene>
    <name evidence="2" type="ORF">SAMN04487818_11592</name>
</gene>
<accession>A0A1H9XGY9</accession>
<proteinExistence type="predicted"/>
<dbReference type="InterPro" id="IPR005175">
    <property type="entry name" value="PPC_dom"/>
</dbReference>
<reference evidence="3" key="1">
    <citation type="submission" date="2016-10" db="EMBL/GenBank/DDBJ databases">
        <authorList>
            <person name="Varghese N."/>
            <person name="Submissions S."/>
        </authorList>
    </citation>
    <scope>NUCLEOTIDE SEQUENCE [LARGE SCALE GENOMIC DNA]</scope>
    <source>
        <strain evidence="3">DSM 44260</strain>
    </source>
</reference>
<keyword evidence="2" id="KW-0238">DNA-binding</keyword>